<evidence type="ECO:0000256" key="5">
    <source>
        <dbReference type="SAM" id="Phobius"/>
    </source>
</evidence>
<evidence type="ECO:0000313" key="6">
    <source>
        <dbReference type="EMBL" id="CAK8999304.1"/>
    </source>
</evidence>
<evidence type="ECO:0000256" key="2">
    <source>
        <dbReference type="ARBA" id="ARBA00022692"/>
    </source>
</evidence>
<reference evidence="6 7" key="1">
    <citation type="submission" date="2024-02" db="EMBL/GenBank/DDBJ databases">
        <authorList>
            <person name="Chen Y."/>
            <person name="Shah S."/>
            <person name="Dougan E. K."/>
            <person name="Thang M."/>
            <person name="Chan C."/>
        </authorList>
    </citation>
    <scope>NUCLEOTIDE SEQUENCE [LARGE SCALE GENOMIC DNA]</scope>
</reference>
<feature type="non-terminal residue" evidence="6">
    <location>
        <position position="1"/>
    </location>
</feature>
<dbReference type="InterPro" id="IPR001046">
    <property type="entry name" value="NRAMP_fam"/>
</dbReference>
<accession>A0ABP0ID43</accession>
<sequence>MGPGLMVCFADTDGSCLITAADSGSEWRYKLLLLQAILVPILYFAQELSVRLALAKGKGLCALLRVEAGPKWAWAVAVPLLVDCILALISELTVFGQTLLACWEIPLSVSSTLFALALVLLALTGSYAVAEKVGLAMGILQVCQAILRLSFGMDPKAFFNRLELLHLTSEIAADLIPRTNGNYVKLVTANI</sequence>
<dbReference type="EMBL" id="CAXAMN010002348">
    <property type="protein sequence ID" value="CAK8999304.1"/>
    <property type="molecule type" value="Genomic_DNA"/>
</dbReference>
<dbReference type="Pfam" id="PF01566">
    <property type="entry name" value="Nramp"/>
    <property type="match status" value="1"/>
</dbReference>
<gene>
    <name evidence="6" type="ORF">CCMP2556_LOCUS5613</name>
</gene>
<comment type="caution">
    <text evidence="6">The sequence shown here is derived from an EMBL/GenBank/DDBJ whole genome shotgun (WGS) entry which is preliminary data.</text>
</comment>
<evidence type="ECO:0000256" key="4">
    <source>
        <dbReference type="ARBA" id="ARBA00023136"/>
    </source>
</evidence>
<keyword evidence="2 5" id="KW-0812">Transmembrane</keyword>
<keyword evidence="4 5" id="KW-0472">Membrane</keyword>
<name>A0ABP0ID43_9DINO</name>
<feature type="transmembrane region" description="Helical" evidence="5">
    <location>
        <begin position="72"/>
        <end position="95"/>
    </location>
</feature>
<evidence type="ECO:0000256" key="3">
    <source>
        <dbReference type="ARBA" id="ARBA00022989"/>
    </source>
</evidence>
<proteinExistence type="predicted"/>
<feature type="non-terminal residue" evidence="6">
    <location>
        <position position="191"/>
    </location>
</feature>
<keyword evidence="7" id="KW-1185">Reference proteome</keyword>
<keyword evidence="3 5" id="KW-1133">Transmembrane helix</keyword>
<protein>
    <submittedName>
        <fullName evidence="6">Uncharacterized protein</fullName>
    </submittedName>
</protein>
<comment type="subcellular location">
    <subcellularLocation>
        <location evidence="1">Membrane</location>
        <topology evidence="1">Multi-pass membrane protein</topology>
    </subcellularLocation>
</comment>
<feature type="transmembrane region" description="Helical" evidence="5">
    <location>
        <begin position="31"/>
        <end position="52"/>
    </location>
</feature>
<organism evidence="6 7">
    <name type="scientific">Durusdinium trenchii</name>
    <dbReference type="NCBI Taxonomy" id="1381693"/>
    <lineage>
        <taxon>Eukaryota</taxon>
        <taxon>Sar</taxon>
        <taxon>Alveolata</taxon>
        <taxon>Dinophyceae</taxon>
        <taxon>Suessiales</taxon>
        <taxon>Symbiodiniaceae</taxon>
        <taxon>Durusdinium</taxon>
    </lineage>
</organism>
<feature type="transmembrane region" description="Helical" evidence="5">
    <location>
        <begin position="107"/>
        <end position="127"/>
    </location>
</feature>
<dbReference type="Proteomes" id="UP001642484">
    <property type="component" value="Unassembled WGS sequence"/>
</dbReference>
<evidence type="ECO:0000256" key="1">
    <source>
        <dbReference type="ARBA" id="ARBA00004141"/>
    </source>
</evidence>
<evidence type="ECO:0000313" key="7">
    <source>
        <dbReference type="Proteomes" id="UP001642484"/>
    </source>
</evidence>